<dbReference type="RefSeq" id="WP_187302144.1">
    <property type="nucleotide sequence ID" value="NZ_JACRYT010000002.1"/>
</dbReference>
<feature type="domain" description="Amidohydrolase 3" evidence="1">
    <location>
        <begin position="348"/>
        <end position="440"/>
    </location>
</feature>
<evidence type="ECO:0000259" key="1">
    <source>
        <dbReference type="Pfam" id="PF07969"/>
    </source>
</evidence>
<dbReference type="Gene3D" id="3.20.20.140">
    <property type="entry name" value="Metal-dependent hydrolases"/>
    <property type="match status" value="2"/>
</dbReference>
<dbReference type="Proteomes" id="UP000602647">
    <property type="component" value="Unassembled WGS sequence"/>
</dbReference>
<dbReference type="EMBL" id="JACRYT010000002">
    <property type="protein sequence ID" value="MBC6679051.1"/>
    <property type="molecule type" value="Genomic_DNA"/>
</dbReference>
<protein>
    <submittedName>
        <fullName evidence="2">Amidohydrolase family protein</fullName>
    </submittedName>
</protein>
<dbReference type="SUPFAM" id="SSF51556">
    <property type="entry name" value="Metallo-dependent hydrolases"/>
    <property type="match status" value="1"/>
</dbReference>
<dbReference type="PANTHER" id="PTHR11647:SF1">
    <property type="entry name" value="COLLAPSIN RESPONSE MEDIATOR PROTEIN"/>
    <property type="match status" value="1"/>
</dbReference>
<evidence type="ECO:0000313" key="3">
    <source>
        <dbReference type="Proteomes" id="UP000602647"/>
    </source>
</evidence>
<dbReference type="AlphaFoldDB" id="A0A923NHD1"/>
<dbReference type="InterPro" id="IPR050378">
    <property type="entry name" value="Metallo-dep_Hydrolases_sf"/>
</dbReference>
<dbReference type="GO" id="GO:0016810">
    <property type="term" value="F:hydrolase activity, acting on carbon-nitrogen (but not peptide) bonds"/>
    <property type="evidence" value="ECO:0007669"/>
    <property type="project" value="InterPro"/>
</dbReference>
<dbReference type="Pfam" id="PF07969">
    <property type="entry name" value="Amidohydro_3"/>
    <property type="match status" value="1"/>
</dbReference>
<dbReference type="InterPro" id="IPR013108">
    <property type="entry name" value="Amidohydro_3"/>
</dbReference>
<dbReference type="PANTHER" id="PTHR11647">
    <property type="entry name" value="HYDRANTOINASE/DIHYDROPYRIMIDINASE FAMILY MEMBER"/>
    <property type="match status" value="1"/>
</dbReference>
<keyword evidence="3" id="KW-1185">Reference proteome</keyword>
<gene>
    <name evidence="2" type="ORF">H9L42_04335</name>
</gene>
<dbReference type="InterPro" id="IPR011059">
    <property type="entry name" value="Metal-dep_hydrolase_composite"/>
</dbReference>
<dbReference type="InterPro" id="IPR032466">
    <property type="entry name" value="Metal_Hydrolase"/>
</dbReference>
<dbReference type="SUPFAM" id="SSF51338">
    <property type="entry name" value="Composite domain of metallo-dependent hydrolases"/>
    <property type="match status" value="1"/>
</dbReference>
<proteinExistence type="predicted"/>
<comment type="caution">
    <text evidence="2">The sequence shown here is derived from an EMBL/GenBank/DDBJ whole genome shotgun (WGS) entry which is preliminary data.</text>
</comment>
<accession>A0A923NHD1</accession>
<evidence type="ECO:0000313" key="2">
    <source>
        <dbReference type="EMBL" id="MBC6679051.1"/>
    </source>
</evidence>
<organism evidence="2 3">
    <name type="scientific">Zhenpiania hominis</name>
    <dbReference type="NCBI Taxonomy" id="2763644"/>
    <lineage>
        <taxon>Bacteria</taxon>
        <taxon>Bacillati</taxon>
        <taxon>Bacillota</taxon>
        <taxon>Clostridia</taxon>
        <taxon>Peptostreptococcales</taxon>
        <taxon>Anaerovoracaceae</taxon>
        <taxon>Zhenpiania</taxon>
    </lineage>
</organism>
<sequence length="462" mass="50717">MHHYDLIIRNGTVLTFEPEPLFSKSDIGILEGKIAFLGSLPPESQSRETEIDASGLVVSPGFIDFHSHVDCNFLTARQLVLQGATTTIGGKRNFDGKLINKISEEGFLLNHGFFLSQSFTLRHAIGLSNPYAPATNREIQKMIRLAELFFESGSFGLHFGLEMVPGVSRKELLELSSLAKSYHKTVLIHLRKDGIEVIDALKEALEIARTSGASIHILHLMYMAGTLDLMRQCLSLLSEAISGGLNITADTGLYEAFPTYIGSSILDPGWEKHYGQTITYRDVLISSGFYNGNFCSPSSFHFLRKEFPNTLVTVFAFDEKAAEIALARPWVYVSTNAGDGPVYEGIGHPETAGTFPKLTRKYVRQKKLLSLGEAIYKITLGPASRFGISNKGNLKPGNDADLVIFDVQNLRDTSRFSNMGRPDGPPEGIKNVLVNGKIVVRDGKLTGQVHAGKLLSALQSPR</sequence>
<name>A0A923NHD1_9FIRM</name>
<reference evidence="2" key="1">
    <citation type="submission" date="2020-08" db="EMBL/GenBank/DDBJ databases">
        <title>Genome public.</title>
        <authorList>
            <person name="Liu C."/>
            <person name="Sun Q."/>
        </authorList>
    </citation>
    <scope>NUCLEOTIDE SEQUENCE</scope>
    <source>
        <strain evidence="2">BX12</strain>
    </source>
</reference>